<dbReference type="SUPFAM" id="SSF74653">
    <property type="entry name" value="TolA/TonB C-terminal domain"/>
    <property type="match status" value="1"/>
</dbReference>
<dbReference type="RefSeq" id="WP_169606923.1">
    <property type="nucleotide sequence ID" value="NZ_CP051682.1"/>
</dbReference>
<dbReference type="Gene3D" id="3.30.1150.10">
    <property type="match status" value="1"/>
</dbReference>
<proteinExistence type="predicted"/>
<evidence type="ECO:0000256" key="5">
    <source>
        <dbReference type="SAM" id="SignalP"/>
    </source>
</evidence>
<keyword evidence="2" id="KW-0812">Transmembrane</keyword>
<feature type="chain" id="PRO_5029895347" evidence="5">
    <location>
        <begin position="20"/>
        <end position="224"/>
    </location>
</feature>
<accession>A0A7L5E0L9</accession>
<evidence type="ECO:0000313" key="8">
    <source>
        <dbReference type="Proteomes" id="UP000503278"/>
    </source>
</evidence>
<keyword evidence="8" id="KW-1185">Reference proteome</keyword>
<feature type="signal peptide" evidence="5">
    <location>
        <begin position="1"/>
        <end position="19"/>
    </location>
</feature>
<reference evidence="7 8" key="1">
    <citation type="submission" date="2020-04" db="EMBL/GenBank/DDBJ databases">
        <title>Genome sequencing of novel species.</title>
        <authorList>
            <person name="Heo J."/>
            <person name="Kim S.-J."/>
            <person name="Kim J.-S."/>
            <person name="Hong S.-B."/>
            <person name="Kwon S.-W."/>
        </authorList>
    </citation>
    <scope>NUCLEOTIDE SEQUENCE [LARGE SCALE GENOMIC DNA]</scope>
    <source>
        <strain evidence="7 8">F39-2</strain>
    </source>
</reference>
<keyword evidence="5" id="KW-0732">Signal</keyword>
<comment type="subcellular location">
    <subcellularLocation>
        <location evidence="1">Membrane</location>
        <topology evidence="1">Single-pass membrane protein</topology>
    </subcellularLocation>
</comment>
<evidence type="ECO:0000259" key="6">
    <source>
        <dbReference type="Pfam" id="PF03544"/>
    </source>
</evidence>
<dbReference type="KEGG" id="mrob:HH214_08535"/>
<evidence type="ECO:0000256" key="4">
    <source>
        <dbReference type="ARBA" id="ARBA00023136"/>
    </source>
</evidence>
<name>A0A7L5E0L9_9SPHI</name>
<keyword evidence="4" id="KW-0472">Membrane</keyword>
<sequence length="224" mass="24834">MLKYFIILLLTGATLRVTAQSQPAFKGGSAAFDSFIASHLMYPEFSRQNCIAAVIRVGFSVGENGKVSDVRAEQGPGIDLDEEAVRVIKLTSGKWDVPAGYKGGTRIILPIRFTPDYARCNANNNRPLNMDAAIVAYRNRQELENAVTNYYINKYKGTADLNKESQIIALKEQLGINDELLNDVLEQAKEKLKQGDTEGACKDWNFIHNTGSNLADNYLAKHCK</sequence>
<dbReference type="AlphaFoldDB" id="A0A7L5E0L9"/>
<protein>
    <submittedName>
        <fullName evidence="7">TonB family protein</fullName>
    </submittedName>
</protein>
<dbReference type="EMBL" id="CP051682">
    <property type="protein sequence ID" value="QJD95917.1"/>
    <property type="molecule type" value="Genomic_DNA"/>
</dbReference>
<dbReference type="Pfam" id="PF03544">
    <property type="entry name" value="TonB_C"/>
    <property type="match status" value="1"/>
</dbReference>
<evidence type="ECO:0000256" key="1">
    <source>
        <dbReference type="ARBA" id="ARBA00004167"/>
    </source>
</evidence>
<dbReference type="InterPro" id="IPR037682">
    <property type="entry name" value="TonB_C"/>
</dbReference>
<dbReference type="NCBIfam" id="TIGR01352">
    <property type="entry name" value="tonB_Cterm"/>
    <property type="match status" value="1"/>
</dbReference>
<dbReference type="Proteomes" id="UP000503278">
    <property type="component" value="Chromosome"/>
</dbReference>
<keyword evidence="3" id="KW-1133">Transmembrane helix</keyword>
<dbReference type="GO" id="GO:0055085">
    <property type="term" value="P:transmembrane transport"/>
    <property type="evidence" value="ECO:0007669"/>
    <property type="project" value="InterPro"/>
</dbReference>
<evidence type="ECO:0000256" key="2">
    <source>
        <dbReference type="ARBA" id="ARBA00022692"/>
    </source>
</evidence>
<feature type="domain" description="TonB C-terminal" evidence="6">
    <location>
        <begin position="39"/>
        <end position="114"/>
    </location>
</feature>
<organism evidence="7 8">
    <name type="scientific">Mucilaginibacter robiniae</name>
    <dbReference type="NCBI Taxonomy" id="2728022"/>
    <lineage>
        <taxon>Bacteria</taxon>
        <taxon>Pseudomonadati</taxon>
        <taxon>Bacteroidota</taxon>
        <taxon>Sphingobacteriia</taxon>
        <taxon>Sphingobacteriales</taxon>
        <taxon>Sphingobacteriaceae</taxon>
        <taxon>Mucilaginibacter</taxon>
    </lineage>
</organism>
<dbReference type="GO" id="GO:0016020">
    <property type="term" value="C:membrane"/>
    <property type="evidence" value="ECO:0007669"/>
    <property type="project" value="UniProtKB-SubCell"/>
</dbReference>
<gene>
    <name evidence="7" type="ORF">HH214_08535</name>
</gene>
<dbReference type="InterPro" id="IPR006260">
    <property type="entry name" value="TonB/TolA_C"/>
</dbReference>
<evidence type="ECO:0000313" key="7">
    <source>
        <dbReference type="EMBL" id="QJD95917.1"/>
    </source>
</evidence>
<evidence type="ECO:0000256" key="3">
    <source>
        <dbReference type="ARBA" id="ARBA00022989"/>
    </source>
</evidence>